<dbReference type="Proteomes" id="UP000276776">
    <property type="component" value="Unassembled WGS sequence"/>
</dbReference>
<evidence type="ECO:0000313" key="4">
    <source>
        <dbReference type="EMBL" id="VDM95568.1"/>
    </source>
</evidence>
<reference evidence="6" key="1">
    <citation type="submission" date="2017-02" db="UniProtKB">
        <authorList>
            <consortium name="WormBaseParasite"/>
        </authorList>
    </citation>
    <scope>IDENTIFICATION</scope>
</reference>
<evidence type="ECO:0000256" key="3">
    <source>
        <dbReference type="RuleBase" id="RU363129"/>
    </source>
</evidence>
<dbReference type="InterPro" id="IPR002516">
    <property type="entry name" value="Glyco_trans_11"/>
</dbReference>
<dbReference type="WBParaSite" id="TCLT_0000055501-mRNA-1">
    <property type="protein sequence ID" value="TCLT_0000055501-mRNA-1"/>
    <property type="gene ID" value="TCLT_0000055501"/>
</dbReference>
<keyword evidence="3" id="KW-0812">Transmembrane</keyword>
<dbReference type="GO" id="GO:0032580">
    <property type="term" value="C:Golgi cisterna membrane"/>
    <property type="evidence" value="ECO:0007669"/>
    <property type="project" value="UniProtKB-SubCell"/>
</dbReference>
<evidence type="ECO:0000256" key="1">
    <source>
        <dbReference type="ARBA" id="ARBA00022676"/>
    </source>
</evidence>
<name>A0A0N5CKF9_THECL</name>
<dbReference type="CDD" id="cd11301">
    <property type="entry name" value="Fut1_Fut2_like"/>
    <property type="match status" value="1"/>
</dbReference>
<dbReference type="PANTHER" id="PTHR11927:SF9">
    <property type="entry name" value="L-FUCOSYLTRANSFERASE"/>
    <property type="match status" value="1"/>
</dbReference>
<protein>
    <recommendedName>
        <fullName evidence="3">L-Fucosyltransferase</fullName>
        <ecNumber evidence="3">2.4.1.-</ecNumber>
    </recommendedName>
</protein>
<keyword evidence="3" id="KW-0333">Golgi apparatus</keyword>
<keyword evidence="1 3" id="KW-0328">Glycosyltransferase</keyword>
<comment type="pathway">
    <text evidence="3">Protein modification; protein glycosylation.</text>
</comment>
<sequence length="344" mass="39955">MSVIKATRIFPQGELIPVKHYLVSSDDFTNSIKPKSFQFTTFLIGEDVEFDQSWDLPFIKLIENIDDIDKSLRYIISNFSWSPGLGNLMFQYGSLRAIAERYGAKLIVPVKCKLRRAFKLDAVIVSNEVNAQLIQKYGQHERYFDENLIRQEFTFLPEIVEQADGFLLEAKYEKLHSEVTVKKGSNENDQVDIIEDFDAGRGYVYIGVHIRYGIDITMNSRNIKYGHTTVTRDYITNAMNYYRSKFEKVIFVISSDNEQWVEKNINQSHKGEIYIVSSGYREVDMATLIRCNHTIMSTGTYSWWAAYLTNGTVVYYGGWPKRGTVLDKIVKKSDYFLENWIKLE</sequence>
<evidence type="ECO:0000313" key="6">
    <source>
        <dbReference type="WBParaSite" id="TCLT_0000055501-mRNA-1"/>
    </source>
</evidence>
<dbReference type="OMA" id="AMNYFRS"/>
<accession>A0A0N5CKF9</accession>
<gene>
    <name evidence="4" type="ORF">TCLT_LOCUS556</name>
</gene>
<keyword evidence="3" id="KW-0735">Signal-anchor</keyword>
<dbReference type="GO" id="GO:0008107">
    <property type="term" value="F:galactoside 2-alpha-L-fucosyltransferase activity"/>
    <property type="evidence" value="ECO:0007669"/>
    <property type="project" value="InterPro"/>
</dbReference>
<dbReference type="EMBL" id="UYYF01000043">
    <property type="protein sequence ID" value="VDM95568.1"/>
    <property type="molecule type" value="Genomic_DNA"/>
</dbReference>
<dbReference type="PANTHER" id="PTHR11927">
    <property type="entry name" value="GALACTOSIDE 2-L-FUCOSYLTRANSFERASE"/>
    <property type="match status" value="1"/>
</dbReference>
<keyword evidence="5" id="KW-1185">Reference proteome</keyword>
<keyword evidence="2 3" id="KW-0808">Transferase</keyword>
<comment type="subcellular location">
    <subcellularLocation>
        <location evidence="3">Golgi apparatus</location>
        <location evidence="3">Golgi stack membrane</location>
        <topology evidence="3">Single-pass type II membrane protein</topology>
    </subcellularLocation>
</comment>
<dbReference type="Pfam" id="PF01531">
    <property type="entry name" value="Glyco_transf_11"/>
    <property type="match status" value="1"/>
</dbReference>
<dbReference type="EC" id="2.4.1.-" evidence="3"/>
<comment type="similarity">
    <text evidence="3">Belongs to the glycosyltransferase 11 family.</text>
</comment>
<proteinExistence type="inferred from homology"/>
<dbReference type="AlphaFoldDB" id="A0A0N5CKF9"/>
<reference evidence="4 5" key="2">
    <citation type="submission" date="2018-11" db="EMBL/GenBank/DDBJ databases">
        <authorList>
            <consortium name="Pathogen Informatics"/>
        </authorList>
    </citation>
    <scope>NUCLEOTIDE SEQUENCE [LARGE SCALE GENOMIC DNA]</scope>
</reference>
<dbReference type="OrthoDB" id="3226at2759"/>
<evidence type="ECO:0000313" key="5">
    <source>
        <dbReference type="Proteomes" id="UP000276776"/>
    </source>
</evidence>
<evidence type="ECO:0000256" key="2">
    <source>
        <dbReference type="ARBA" id="ARBA00022679"/>
    </source>
</evidence>
<dbReference type="UniPathway" id="UPA00378"/>
<keyword evidence="3" id="KW-0325">Glycoprotein</keyword>
<dbReference type="GO" id="GO:0005975">
    <property type="term" value="P:carbohydrate metabolic process"/>
    <property type="evidence" value="ECO:0007669"/>
    <property type="project" value="InterPro"/>
</dbReference>
<dbReference type="STRING" id="103827.A0A0N5CKF9"/>
<organism evidence="6">
    <name type="scientific">Thelazia callipaeda</name>
    <name type="common">Oriental eyeworm</name>
    <name type="synonym">Parasitic nematode</name>
    <dbReference type="NCBI Taxonomy" id="103827"/>
    <lineage>
        <taxon>Eukaryota</taxon>
        <taxon>Metazoa</taxon>
        <taxon>Ecdysozoa</taxon>
        <taxon>Nematoda</taxon>
        <taxon>Chromadorea</taxon>
        <taxon>Rhabditida</taxon>
        <taxon>Spirurina</taxon>
        <taxon>Spiruromorpha</taxon>
        <taxon>Thelazioidea</taxon>
        <taxon>Thelaziidae</taxon>
        <taxon>Thelazia</taxon>
    </lineage>
</organism>